<dbReference type="OrthoDB" id="234683at2157"/>
<evidence type="ECO:0000259" key="2">
    <source>
        <dbReference type="Pfam" id="PF23995"/>
    </source>
</evidence>
<dbReference type="EMBL" id="FOJA01000001">
    <property type="protein sequence ID" value="SEW02059.1"/>
    <property type="molecule type" value="Genomic_DNA"/>
</dbReference>
<keyword evidence="4" id="KW-1185">Reference proteome</keyword>
<organism evidence="3 4">
    <name type="scientific">Halobacterium jilantaiense</name>
    <dbReference type="NCBI Taxonomy" id="355548"/>
    <lineage>
        <taxon>Archaea</taxon>
        <taxon>Methanobacteriati</taxon>
        <taxon>Methanobacteriota</taxon>
        <taxon>Stenosarchaea group</taxon>
        <taxon>Halobacteria</taxon>
        <taxon>Halobacteriales</taxon>
        <taxon>Halobacteriaceae</taxon>
        <taxon>Halobacterium</taxon>
    </lineage>
</organism>
<gene>
    <name evidence="3" type="ORF">SAMN04487945_0962</name>
</gene>
<accession>A0A1I0NKR1</accession>
<keyword evidence="1" id="KW-0472">Membrane</keyword>
<sequence length="146" mass="16457">MVDPSVALFGPLDTLVAPYIEFVLLALVLLNFVSRRVAHGQHVKQAEDGADAISRHPFHSFTTWGLVLSTFYYLTLHHHSGMVLATLVLSMYIADLFEFEARKVEAREGHGLERPKGALVAATFTFLYVAFISVFYLIKPYWTQVI</sequence>
<feature type="transmembrane region" description="Helical" evidence="1">
    <location>
        <begin position="80"/>
        <end position="97"/>
    </location>
</feature>
<dbReference type="AlphaFoldDB" id="A0A1I0NKR1"/>
<dbReference type="RefSeq" id="WP_089668229.1">
    <property type="nucleotide sequence ID" value="NZ_FOJA01000001.1"/>
</dbReference>
<reference evidence="3 4" key="1">
    <citation type="submission" date="2016-10" db="EMBL/GenBank/DDBJ databases">
        <authorList>
            <person name="de Groot N.N."/>
        </authorList>
    </citation>
    <scope>NUCLEOTIDE SEQUENCE [LARGE SCALE GENOMIC DNA]</scope>
    <source>
        <strain evidence="3 4">CGMCC 1.5337</strain>
    </source>
</reference>
<keyword evidence="1" id="KW-0812">Transmembrane</keyword>
<feature type="transmembrane region" description="Helical" evidence="1">
    <location>
        <begin position="118"/>
        <end position="138"/>
    </location>
</feature>
<evidence type="ECO:0000313" key="3">
    <source>
        <dbReference type="EMBL" id="SEW02059.1"/>
    </source>
</evidence>
<dbReference type="STRING" id="355548.SAMN04487945_0962"/>
<feature type="transmembrane region" description="Helical" evidence="1">
    <location>
        <begin position="15"/>
        <end position="34"/>
    </location>
</feature>
<dbReference type="Proteomes" id="UP000198518">
    <property type="component" value="Unassembled WGS sequence"/>
</dbReference>
<evidence type="ECO:0000256" key="1">
    <source>
        <dbReference type="SAM" id="Phobius"/>
    </source>
</evidence>
<dbReference type="InterPro" id="IPR055737">
    <property type="entry name" value="DUF7313"/>
</dbReference>
<dbReference type="Pfam" id="PF23995">
    <property type="entry name" value="DUF7313"/>
    <property type="match status" value="1"/>
</dbReference>
<evidence type="ECO:0000313" key="4">
    <source>
        <dbReference type="Proteomes" id="UP000198518"/>
    </source>
</evidence>
<name>A0A1I0NKR1_9EURY</name>
<keyword evidence="1" id="KW-1133">Transmembrane helix</keyword>
<proteinExistence type="predicted"/>
<feature type="domain" description="DUF7313" evidence="2">
    <location>
        <begin position="5"/>
        <end position="146"/>
    </location>
</feature>
<protein>
    <recommendedName>
        <fullName evidence="2">DUF7313 domain-containing protein</fullName>
    </recommendedName>
</protein>